<dbReference type="Proteomes" id="UP000029409">
    <property type="component" value="Chromosome"/>
</dbReference>
<comment type="similarity">
    <text evidence="1">Belongs to the peptidase C40 family.</text>
</comment>
<dbReference type="eggNOG" id="COG0791">
    <property type="taxonomic scope" value="Bacteria"/>
</dbReference>
<keyword evidence="10" id="KW-1185">Reference proteome</keyword>
<dbReference type="Pfam" id="PF00877">
    <property type="entry name" value="NLPC_P60"/>
    <property type="match status" value="1"/>
</dbReference>
<dbReference type="SUPFAM" id="SSF54001">
    <property type="entry name" value="Cysteine proteinases"/>
    <property type="match status" value="1"/>
</dbReference>
<dbReference type="AlphaFoldDB" id="A0A089HUK1"/>
<evidence type="ECO:0000313" key="10">
    <source>
        <dbReference type="Proteomes" id="UP000029409"/>
    </source>
</evidence>
<dbReference type="EMBL" id="CP009288">
    <property type="protein sequence ID" value="AIQ14390.1"/>
    <property type="molecule type" value="Genomic_DNA"/>
</dbReference>
<keyword evidence="4 9" id="KW-0378">Hydrolase</keyword>
<dbReference type="InterPro" id="IPR052062">
    <property type="entry name" value="Murein_DD/LD_carboxypeptidase"/>
</dbReference>
<dbReference type="GO" id="GO:0008234">
    <property type="term" value="F:cysteine-type peptidase activity"/>
    <property type="evidence" value="ECO:0007669"/>
    <property type="project" value="UniProtKB-KW"/>
</dbReference>
<evidence type="ECO:0000259" key="8">
    <source>
        <dbReference type="PROSITE" id="PS51935"/>
    </source>
</evidence>
<evidence type="ECO:0000256" key="5">
    <source>
        <dbReference type="ARBA" id="ARBA00022807"/>
    </source>
</evidence>
<dbReference type="PANTHER" id="PTHR47360">
    <property type="entry name" value="MUREIN DD-ENDOPEPTIDASE MEPS/MUREIN LD-CARBOXYPEPTIDASE"/>
    <property type="match status" value="1"/>
</dbReference>
<evidence type="ECO:0000256" key="2">
    <source>
        <dbReference type="ARBA" id="ARBA00022670"/>
    </source>
</evidence>
<dbReference type="InterPro" id="IPR038765">
    <property type="entry name" value="Papain-like_cys_pep_sf"/>
</dbReference>
<organism evidence="9 10">
    <name type="scientific">Paenibacillus durus</name>
    <name type="common">Paenibacillus azotofixans</name>
    <dbReference type="NCBI Taxonomy" id="44251"/>
    <lineage>
        <taxon>Bacteria</taxon>
        <taxon>Bacillati</taxon>
        <taxon>Bacillota</taxon>
        <taxon>Bacilli</taxon>
        <taxon>Bacillales</taxon>
        <taxon>Paenibacillaceae</taxon>
        <taxon>Paenibacillus</taxon>
    </lineage>
</organism>
<keyword evidence="6" id="KW-1133">Transmembrane helix</keyword>
<dbReference type="PROSITE" id="PS51935">
    <property type="entry name" value="NLPC_P60"/>
    <property type="match status" value="1"/>
</dbReference>
<sequence>MKKVILSLLAAAAIFTSAAPRTYASEVNLESVVNQVLGTPYVYGGTTTSGFDCSGFILYVLKKFDVDNLPRTSQSQAKAGTSVAKEDLRAGDLVFFDTLGRGISHAGIYIGDGQFAHSSSRKGVRISKLSDAYYQDRYVTARRVTDENSYSEMVSE</sequence>
<reference evidence="9 10" key="1">
    <citation type="submission" date="2014-08" db="EMBL/GenBank/DDBJ databases">
        <title>Comparative genomics of the Paenibacillus odorifer group.</title>
        <authorList>
            <person name="den Bakker H.C."/>
            <person name="Tsai Y.-C."/>
            <person name="Martin N."/>
            <person name="Korlach J."/>
            <person name="Wiedmann M."/>
        </authorList>
    </citation>
    <scope>NUCLEOTIDE SEQUENCE [LARGE SCALE GENOMIC DNA]</scope>
    <source>
        <strain evidence="9 10">DSM 1735</strain>
    </source>
</reference>
<keyword evidence="3 7" id="KW-0732">Signal</keyword>
<evidence type="ECO:0000256" key="4">
    <source>
        <dbReference type="ARBA" id="ARBA00022801"/>
    </source>
</evidence>
<evidence type="ECO:0000256" key="7">
    <source>
        <dbReference type="SAM" id="SignalP"/>
    </source>
</evidence>
<gene>
    <name evidence="9" type="ORF">PDUR_22660</name>
</gene>
<feature type="signal peptide" evidence="7">
    <location>
        <begin position="1"/>
        <end position="18"/>
    </location>
</feature>
<evidence type="ECO:0000256" key="1">
    <source>
        <dbReference type="ARBA" id="ARBA00007074"/>
    </source>
</evidence>
<keyword evidence="2" id="KW-0645">Protease</keyword>
<feature type="chain" id="PRO_5038871651" evidence="7">
    <location>
        <begin position="19"/>
        <end position="156"/>
    </location>
</feature>
<dbReference type="KEGG" id="pdu:PDUR_22660"/>
<dbReference type="Gene3D" id="3.90.1720.10">
    <property type="entry name" value="endopeptidase domain like (from Nostoc punctiforme)"/>
    <property type="match status" value="1"/>
</dbReference>
<dbReference type="InterPro" id="IPR000064">
    <property type="entry name" value="NLP_P60_dom"/>
</dbReference>
<feature type="transmembrane region" description="Helical" evidence="6">
    <location>
        <begin position="40"/>
        <end position="61"/>
    </location>
</feature>
<keyword evidence="6" id="KW-0472">Membrane</keyword>
<evidence type="ECO:0000256" key="6">
    <source>
        <dbReference type="SAM" id="Phobius"/>
    </source>
</evidence>
<keyword evidence="6" id="KW-0812">Transmembrane</keyword>
<name>A0A089HUK1_PAEDU</name>
<evidence type="ECO:0000256" key="3">
    <source>
        <dbReference type="ARBA" id="ARBA00022729"/>
    </source>
</evidence>
<dbReference type="PANTHER" id="PTHR47360:SF1">
    <property type="entry name" value="ENDOPEPTIDASE NLPC-RELATED"/>
    <property type="match status" value="1"/>
</dbReference>
<feature type="domain" description="NlpC/P60" evidence="8">
    <location>
        <begin position="22"/>
        <end position="145"/>
    </location>
</feature>
<dbReference type="GO" id="GO:0006508">
    <property type="term" value="P:proteolysis"/>
    <property type="evidence" value="ECO:0007669"/>
    <property type="project" value="UniProtKB-KW"/>
</dbReference>
<accession>A0A089HUK1</accession>
<dbReference type="RefSeq" id="WP_042209600.1">
    <property type="nucleotide sequence ID" value="NZ_CP009288.1"/>
</dbReference>
<proteinExistence type="inferred from homology"/>
<dbReference type="OrthoDB" id="9813118at2"/>
<keyword evidence="5" id="KW-0788">Thiol protease</keyword>
<evidence type="ECO:0000313" key="9">
    <source>
        <dbReference type="EMBL" id="AIQ14390.1"/>
    </source>
</evidence>
<protein>
    <submittedName>
        <fullName evidence="9">Hydrolase</fullName>
    </submittedName>
</protein>